<name>A0A395MB02_9HYPO</name>
<dbReference type="EMBL" id="PXXK01000376">
    <property type="protein sequence ID" value="RFN45092.1"/>
    <property type="molecule type" value="Genomic_DNA"/>
</dbReference>
<sequence>MNEKAVLKLLEAAWFRRIWVLQEVAAARHIVVRCGPAEIDGYAFFSGLSALKLPYEDYPGLQPLVMSVAYLAKGAAFRSRCTTSQAGRSSLNICRLGQLVDMYHNHQATDDRDRIYALLGMSSDDPGTSGLLVDYDISWAKLFKQLVHSILGSVSVDTWDDKAVAVTRSKGCVLGIVSVVDSVIDRNGKQLLRVTSNSLIDPEADSPYWELEASAEPVEKGDLVCLLQGAKLPTIIRMHNDYWKIIVISAETPERLQVGMSDDQSELPRLQTVFPYDFLLVWDWDLCLDESQRGNEYEDLMGYLAPKAPQAGLQTDCQKITRFWNSGVIRRDVEVSKGEKNLQKAIEVLEHILGNTDSLPLAGLGRDHRMMGDDMKELQRIVDLIFKSEGGWTPLCLAAVTGSEAVARLLLDTGKVDPNVQDDWEETPLLKASEMGHERIVKLLLSTETIDPDARGDKYRRTPLAEAAKNGHEAIVKMLINTGKVEVNTTSFFRMTPLMHAAENGHTAVVELLLSTPEVEPDFGFHPEGTEYTALSLAVRNGHEEIVELLLGVGQVPLDLSYYKELRIPES</sequence>
<evidence type="ECO:0000256" key="2">
    <source>
        <dbReference type="ARBA" id="ARBA00023043"/>
    </source>
</evidence>
<dbReference type="SUPFAM" id="SSF48403">
    <property type="entry name" value="Ankyrin repeat"/>
    <property type="match status" value="1"/>
</dbReference>
<keyword evidence="4" id="KW-0560">Oxidoreductase</keyword>
<keyword evidence="1" id="KW-0677">Repeat</keyword>
<organism evidence="4 5">
    <name type="scientific">Fusarium flagelliforme</name>
    <dbReference type="NCBI Taxonomy" id="2675880"/>
    <lineage>
        <taxon>Eukaryota</taxon>
        <taxon>Fungi</taxon>
        <taxon>Dikarya</taxon>
        <taxon>Ascomycota</taxon>
        <taxon>Pezizomycotina</taxon>
        <taxon>Sordariomycetes</taxon>
        <taxon>Hypocreomycetidae</taxon>
        <taxon>Hypocreales</taxon>
        <taxon>Nectriaceae</taxon>
        <taxon>Fusarium</taxon>
        <taxon>Fusarium incarnatum-equiseti species complex</taxon>
    </lineage>
</organism>
<dbReference type="Proteomes" id="UP000265631">
    <property type="component" value="Unassembled WGS sequence"/>
</dbReference>
<comment type="caution">
    <text evidence="4">The sequence shown here is derived from an EMBL/GenBank/DDBJ whole genome shotgun (WGS) entry which is preliminary data.</text>
</comment>
<gene>
    <name evidence="4" type="ORF">FIE12Z_10662</name>
</gene>
<dbReference type="InterPro" id="IPR050889">
    <property type="entry name" value="Dendritic_Spine_Reg/Scaffold"/>
</dbReference>
<dbReference type="AlphaFoldDB" id="A0A395MB02"/>
<keyword evidence="4" id="KW-0503">Monooxygenase</keyword>
<accession>A0A395MB02</accession>
<feature type="repeat" description="ANK" evidence="3">
    <location>
        <begin position="390"/>
        <end position="414"/>
    </location>
</feature>
<dbReference type="InterPro" id="IPR002110">
    <property type="entry name" value="Ankyrin_rpt"/>
</dbReference>
<dbReference type="PROSITE" id="PS50297">
    <property type="entry name" value="ANK_REP_REGION"/>
    <property type="match status" value="3"/>
</dbReference>
<feature type="repeat" description="ANK" evidence="3">
    <location>
        <begin position="459"/>
        <end position="483"/>
    </location>
</feature>
<keyword evidence="5" id="KW-1185">Reference proteome</keyword>
<evidence type="ECO:0000313" key="5">
    <source>
        <dbReference type="Proteomes" id="UP000265631"/>
    </source>
</evidence>
<dbReference type="Gene3D" id="1.25.40.20">
    <property type="entry name" value="Ankyrin repeat-containing domain"/>
    <property type="match status" value="2"/>
</dbReference>
<dbReference type="STRING" id="2594813.A0A395MB02"/>
<feature type="repeat" description="ANK" evidence="3">
    <location>
        <begin position="530"/>
        <end position="554"/>
    </location>
</feature>
<protein>
    <submittedName>
        <fullName evidence="4">Acb 4-hydroxyacetophenone monooxygenase</fullName>
    </submittedName>
</protein>
<dbReference type="Pfam" id="PF12796">
    <property type="entry name" value="Ank_2"/>
    <property type="match status" value="1"/>
</dbReference>
<proteinExistence type="predicted"/>
<dbReference type="GO" id="GO:0004497">
    <property type="term" value="F:monooxygenase activity"/>
    <property type="evidence" value="ECO:0007669"/>
    <property type="project" value="UniProtKB-KW"/>
</dbReference>
<dbReference type="PANTHER" id="PTHR24166">
    <property type="entry name" value="ROLLING PEBBLES, ISOFORM B"/>
    <property type="match status" value="1"/>
</dbReference>
<evidence type="ECO:0000313" key="4">
    <source>
        <dbReference type="EMBL" id="RFN45092.1"/>
    </source>
</evidence>
<dbReference type="PROSITE" id="PS50088">
    <property type="entry name" value="ANK_REPEAT"/>
    <property type="match status" value="3"/>
</dbReference>
<evidence type="ECO:0000256" key="1">
    <source>
        <dbReference type="ARBA" id="ARBA00022737"/>
    </source>
</evidence>
<reference evidence="4 5" key="1">
    <citation type="journal article" date="2018" name="PLoS Pathog.">
        <title>Evolution of structural diversity of trichothecenes, a family of toxins produced by plant pathogenic and entomopathogenic fungi.</title>
        <authorList>
            <person name="Proctor R.H."/>
            <person name="McCormick S.P."/>
            <person name="Kim H.S."/>
            <person name="Cardoza R.E."/>
            <person name="Stanley A.M."/>
            <person name="Lindo L."/>
            <person name="Kelly A."/>
            <person name="Brown D.W."/>
            <person name="Lee T."/>
            <person name="Vaughan M.M."/>
            <person name="Alexander N.J."/>
            <person name="Busman M."/>
            <person name="Gutierrez S."/>
        </authorList>
    </citation>
    <scope>NUCLEOTIDE SEQUENCE [LARGE SCALE GENOMIC DNA]</scope>
    <source>
        <strain evidence="4 5">NRRL 13405</strain>
    </source>
</reference>
<dbReference type="InterPro" id="IPR036770">
    <property type="entry name" value="Ankyrin_rpt-contain_sf"/>
</dbReference>
<keyword evidence="2 3" id="KW-0040">ANK repeat</keyword>
<dbReference type="Pfam" id="PF00023">
    <property type="entry name" value="Ank"/>
    <property type="match status" value="2"/>
</dbReference>
<dbReference type="SMART" id="SM00248">
    <property type="entry name" value="ANK"/>
    <property type="match status" value="5"/>
</dbReference>
<dbReference type="PANTHER" id="PTHR24166:SF48">
    <property type="entry name" value="PROTEIN VAPYRIN"/>
    <property type="match status" value="1"/>
</dbReference>
<evidence type="ECO:0000256" key="3">
    <source>
        <dbReference type="PROSITE-ProRule" id="PRU00023"/>
    </source>
</evidence>